<dbReference type="AlphaFoldDB" id="A0A0U3LK12"/>
<dbReference type="Gene3D" id="3.30.1490.20">
    <property type="entry name" value="ATP-grasp fold, A domain"/>
    <property type="match status" value="1"/>
</dbReference>
<dbReference type="Proteomes" id="UP000060699">
    <property type="component" value="Chromosome"/>
</dbReference>
<dbReference type="KEGG" id="rdp:RD2015_695"/>
<dbReference type="GO" id="GO:0046872">
    <property type="term" value="F:metal ion binding"/>
    <property type="evidence" value="ECO:0007669"/>
    <property type="project" value="InterPro"/>
</dbReference>
<dbReference type="Gene3D" id="3.40.50.20">
    <property type="match status" value="1"/>
</dbReference>
<dbReference type="PANTHER" id="PTHR43585:SF2">
    <property type="entry name" value="ATP-GRASP ENZYME FSQD"/>
    <property type="match status" value="1"/>
</dbReference>
<dbReference type="GO" id="GO:0016874">
    <property type="term" value="F:ligase activity"/>
    <property type="evidence" value="ECO:0007669"/>
    <property type="project" value="UniProtKB-KW"/>
</dbReference>
<evidence type="ECO:0000256" key="1">
    <source>
        <dbReference type="ARBA" id="ARBA00022598"/>
    </source>
</evidence>
<dbReference type="SUPFAM" id="SSF56059">
    <property type="entry name" value="Glutathione synthetase ATP-binding domain-like"/>
    <property type="match status" value="1"/>
</dbReference>
<dbReference type="InterPro" id="IPR052032">
    <property type="entry name" value="ATP-dep_AA_Ligase"/>
</dbReference>
<accession>A0A0U3LK12</accession>
<dbReference type="EMBL" id="CP013729">
    <property type="protein sequence ID" value="ALV05191.1"/>
    <property type="molecule type" value="Genomic_DNA"/>
</dbReference>
<dbReference type="GO" id="GO:0005524">
    <property type="term" value="F:ATP binding"/>
    <property type="evidence" value="ECO:0007669"/>
    <property type="project" value="UniProtKB-UniRule"/>
</dbReference>
<evidence type="ECO:0000256" key="2">
    <source>
        <dbReference type="ARBA" id="ARBA00022741"/>
    </source>
</evidence>
<dbReference type="RefSeq" id="WP_058933707.1">
    <property type="nucleotide sequence ID" value="NZ_CP013729.1"/>
</dbReference>
<dbReference type="Gene3D" id="3.30.470.20">
    <property type="entry name" value="ATP-grasp fold, B domain"/>
    <property type="match status" value="1"/>
</dbReference>
<dbReference type="InterPro" id="IPR011761">
    <property type="entry name" value="ATP-grasp"/>
</dbReference>
<organism evidence="4 5">
    <name type="scientific">Roseateles depolymerans</name>
    <dbReference type="NCBI Taxonomy" id="76731"/>
    <lineage>
        <taxon>Bacteria</taxon>
        <taxon>Pseudomonadati</taxon>
        <taxon>Pseudomonadota</taxon>
        <taxon>Betaproteobacteria</taxon>
        <taxon>Burkholderiales</taxon>
        <taxon>Sphaerotilaceae</taxon>
        <taxon>Roseateles</taxon>
    </lineage>
</organism>
<reference evidence="4 5" key="1">
    <citation type="submission" date="2015-12" db="EMBL/GenBank/DDBJ databases">
        <title>Complete genome of Roseateles depolymerans KCTC 42856.</title>
        <authorList>
            <person name="Kim K.M."/>
        </authorList>
    </citation>
    <scope>NUCLEOTIDE SEQUENCE [LARGE SCALE GENOMIC DNA]</scope>
    <source>
        <strain evidence="4 5">KCTC 42856</strain>
    </source>
</reference>
<proteinExistence type="predicted"/>
<dbReference type="InterPro" id="IPR013815">
    <property type="entry name" value="ATP_grasp_subdomain_1"/>
</dbReference>
<dbReference type="PROSITE" id="PS50975">
    <property type="entry name" value="ATP_GRASP"/>
    <property type="match status" value="1"/>
</dbReference>
<evidence type="ECO:0000313" key="4">
    <source>
        <dbReference type="EMBL" id="ALV05191.1"/>
    </source>
</evidence>
<name>A0A0U3LK12_9BURK</name>
<gene>
    <name evidence="4" type="ORF">RD2015_695</name>
</gene>
<keyword evidence="5" id="KW-1185">Reference proteome</keyword>
<keyword evidence="3" id="KW-0067">ATP-binding</keyword>
<keyword evidence="2" id="KW-0547">Nucleotide-binding</keyword>
<dbReference type="PANTHER" id="PTHR43585">
    <property type="entry name" value="FUMIPYRROLE BIOSYNTHESIS PROTEIN C"/>
    <property type="match status" value="1"/>
</dbReference>
<keyword evidence="1" id="KW-0436">Ligase</keyword>
<sequence length="413" mass="45369">MKVLILHRIVYPKIVYGNGIDHDAHDVVYVGTADRLRDIPEGLRCRKLAREDLGDNVHDAVMAALRGETGFDRVISLSESELLEAAKVRDTLGVSGPGYAQARLVRDKVAMKQAVAAAGLDAPRFVAVSSLEAGAELTWTGKTVLKPTHGAGSEDVVIYPTAQQCLQALAERRTGIPALDETPALPKRYELEEFVTGAIIHLDGLVRDGQVQAVLGSRYIGTCQRYNENVPLGSYQFDLDAGVRRWVQRVIDAVQIRSGAFHLEGIESDRGLVFLEIGNRSGGAGVPQATSLAWDANFQRLELELLVGDCSADLSGLQRRGHYYGWYVVPGHLYGQGRWRASRAVDALRVDPRVVRWYERAESEGFDPKPDYDLASLPFGGIVGAETSEGVRVFMNALFAAIHWERHNESVQP</sequence>
<evidence type="ECO:0000256" key="3">
    <source>
        <dbReference type="ARBA" id="ARBA00022840"/>
    </source>
</evidence>
<dbReference type="STRING" id="76731.RD2015_695"/>
<protein>
    <submittedName>
        <fullName evidence="4">Uncharacterized protein</fullName>
    </submittedName>
</protein>
<dbReference type="OrthoDB" id="3428978at2"/>
<evidence type="ECO:0000313" key="5">
    <source>
        <dbReference type="Proteomes" id="UP000060699"/>
    </source>
</evidence>